<dbReference type="InterPro" id="IPR011043">
    <property type="entry name" value="Gal_Oxase/kelch_b-propeller"/>
</dbReference>
<dbReference type="InterPro" id="IPR015202">
    <property type="entry name" value="GO-like_E_set"/>
</dbReference>
<dbReference type="Gene3D" id="2.130.10.80">
    <property type="entry name" value="Galactose oxidase/kelch, beta-propeller"/>
    <property type="match status" value="1"/>
</dbReference>
<dbReference type="EMBL" id="CM001741">
    <property type="protein sequence ID" value="KJB16941.1"/>
    <property type="molecule type" value="Genomic_DNA"/>
</dbReference>
<dbReference type="Pfam" id="PF07250">
    <property type="entry name" value="Glyoxal_oxid_N"/>
    <property type="match status" value="1"/>
</dbReference>
<dbReference type="InterPro" id="IPR037293">
    <property type="entry name" value="Gal_Oxidase_central_sf"/>
</dbReference>
<dbReference type="SUPFAM" id="SSF50965">
    <property type="entry name" value="Galactose oxidase, central domain"/>
    <property type="match status" value="1"/>
</dbReference>
<gene>
    <name evidence="5" type="ORF">B456_002G255700</name>
</gene>
<dbReference type="PANTHER" id="PTHR32208:SF21">
    <property type="entry name" value="LOW QUALITY PROTEIN: ALDEHYDE OXIDASE GLOX-LIKE"/>
    <property type="match status" value="1"/>
</dbReference>
<dbReference type="SUPFAM" id="SSF81296">
    <property type="entry name" value="E set domains"/>
    <property type="match status" value="1"/>
</dbReference>
<keyword evidence="1 2" id="KW-0732">Signal</keyword>
<evidence type="ECO:0008006" key="7">
    <source>
        <dbReference type="Google" id="ProtNLM"/>
    </source>
</evidence>
<proteinExistence type="predicted"/>
<dbReference type="STRING" id="29730.A0A0D2QJ43"/>
<evidence type="ECO:0000259" key="4">
    <source>
        <dbReference type="Pfam" id="PF09118"/>
    </source>
</evidence>
<accession>A0A0D2QJ43</accession>
<feature type="chain" id="PRO_5002266213" description="Galactose oxidase-like Early set domain-containing protein" evidence="2">
    <location>
        <begin position="23"/>
        <end position="473"/>
    </location>
</feature>
<dbReference type="PANTHER" id="PTHR32208">
    <property type="entry name" value="SECRETED PROTEIN-RELATED"/>
    <property type="match status" value="1"/>
</dbReference>
<evidence type="ECO:0000259" key="3">
    <source>
        <dbReference type="Pfam" id="PF07250"/>
    </source>
</evidence>
<protein>
    <recommendedName>
        <fullName evidence="7">Galactose oxidase-like Early set domain-containing protein</fullName>
    </recommendedName>
</protein>
<dbReference type="AlphaFoldDB" id="A0A0D2QJ43"/>
<feature type="signal peptide" evidence="2">
    <location>
        <begin position="1"/>
        <end position="22"/>
    </location>
</feature>
<feature type="domain" description="Galactose oxidase-like Early set" evidence="4">
    <location>
        <begin position="377"/>
        <end position="470"/>
    </location>
</feature>
<evidence type="ECO:0000313" key="6">
    <source>
        <dbReference type="Proteomes" id="UP000032304"/>
    </source>
</evidence>
<dbReference type="Pfam" id="PF09118">
    <property type="entry name" value="GO-like_E_set"/>
    <property type="match status" value="1"/>
</dbReference>
<keyword evidence="6" id="KW-1185">Reference proteome</keyword>
<dbReference type="Proteomes" id="UP000032304">
    <property type="component" value="Chromosome 2"/>
</dbReference>
<dbReference type="InterPro" id="IPR009880">
    <property type="entry name" value="Glyoxal_oxidase_N"/>
</dbReference>
<dbReference type="eggNOG" id="ENOG502QPS4">
    <property type="taxonomic scope" value="Eukaryota"/>
</dbReference>
<reference evidence="5 6" key="1">
    <citation type="journal article" date="2012" name="Nature">
        <title>Repeated polyploidization of Gossypium genomes and the evolution of spinnable cotton fibres.</title>
        <authorList>
            <person name="Paterson A.H."/>
            <person name="Wendel J.F."/>
            <person name="Gundlach H."/>
            <person name="Guo H."/>
            <person name="Jenkins J."/>
            <person name="Jin D."/>
            <person name="Llewellyn D."/>
            <person name="Showmaker K.C."/>
            <person name="Shu S."/>
            <person name="Udall J."/>
            <person name="Yoo M.J."/>
            <person name="Byers R."/>
            <person name="Chen W."/>
            <person name="Doron-Faigenboim A."/>
            <person name="Duke M.V."/>
            <person name="Gong L."/>
            <person name="Grimwood J."/>
            <person name="Grover C."/>
            <person name="Grupp K."/>
            <person name="Hu G."/>
            <person name="Lee T.H."/>
            <person name="Li J."/>
            <person name="Lin L."/>
            <person name="Liu T."/>
            <person name="Marler B.S."/>
            <person name="Page J.T."/>
            <person name="Roberts A.W."/>
            <person name="Romanel E."/>
            <person name="Sanders W.S."/>
            <person name="Szadkowski E."/>
            <person name="Tan X."/>
            <person name="Tang H."/>
            <person name="Xu C."/>
            <person name="Wang J."/>
            <person name="Wang Z."/>
            <person name="Zhang D."/>
            <person name="Zhang L."/>
            <person name="Ashrafi H."/>
            <person name="Bedon F."/>
            <person name="Bowers J.E."/>
            <person name="Brubaker C.L."/>
            <person name="Chee P.W."/>
            <person name="Das S."/>
            <person name="Gingle A.R."/>
            <person name="Haigler C.H."/>
            <person name="Harker D."/>
            <person name="Hoffmann L.V."/>
            <person name="Hovav R."/>
            <person name="Jones D.C."/>
            <person name="Lemke C."/>
            <person name="Mansoor S."/>
            <person name="ur Rahman M."/>
            <person name="Rainville L.N."/>
            <person name="Rambani A."/>
            <person name="Reddy U.K."/>
            <person name="Rong J.K."/>
            <person name="Saranga Y."/>
            <person name="Scheffler B.E."/>
            <person name="Scheffler J.A."/>
            <person name="Stelly D.M."/>
            <person name="Triplett B.A."/>
            <person name="Van Deynze A."/>
            <person name="Vaslin M.F."/>
            <person name="Waghmare V.N."/>
            <person name="Walford S.A."/>
            <person name="Wright R.J."/>
            <person name="Zaki E.A."/>
            <person name="Zhang T."/>
            <person name="Dennis E.S."/>
            <person name="Mayer K.F."/>
            <person name="Peterson D.G."/>
            <person name="Rokhsar D.S."/>
            <person name="Wang X."/>
            <person name="Schmutz J."/>
        </authorList>
    </citation>
    <scope>NUCLEOTIDE SEQUENCE [LARGE SCALE GENOMIC DNA]</scope>
</reference>
<dbReference type="InterPro" id="IPR014756">
    <property type="entry name" value="Ig_E-set"/>
</dbReference>
<sequence length="473" mass="52226">METSFSSHPWLLIFITLSTVHAQLPGSWELLVSNAGVASMHTAVTRFNTVVLLDRTNIGPSRKMLPKGHCRYDRHDDVLKKDCYAHSVVFDLQTNEIRPLMILTDTWCSSGQFLPDGTLLQTGGDLDGFKKIRKFEPCEPDRFCDWVELKDVELINGRWYATNQILPDGTVIIVGGRGTNTVEYYPPTKTQNGAVELKFLAEVEDNQMDNLYPYVHLLPNSHLFIFANNKAVMYDHEDNKVIHEYPELLGGPRNYPSAGSSVMLALDGDFKTAVILICGGAEYGAFIERSTDTPAHGSCGRIIATDQNPVWEMEDMPFGRVMGDMVMLPTGDVLIINGAQSGTQGFEMGSNPCLNPVLYRPDQPIGLRFMTLNPGIPETVRYGEAFDVFVTVPLPVVGVVEVNFGNAPFATHSFSQGQRLVKLTVTPSVPVDGRYRIKCTAPPNGAVAPPGYYMAFAVNQGVPSVARWVHLVP</sequence>
<evidence type="ECO:0000256" key="2">
    <source>
        <dbReference type="SAM" id="SignalP"/>
    </source>
</evidence>
<dbReference type="CDD" id="cd02851">
    <property type="entry name" value="E_set_GO_C"/>
    <property type="match status" value="1"/>
</dbReference>
<evidence type="ECO:0000256" key="1">
    <source>
        <dbReference type="ARBA" id="ARBA00022729"/>
    </source>
</evidence>
<dbReference type="Gramene" id="KJB16941">
    <property type="protein sequence ID" value="KJB16941"/>
    <property type="gene ID" value="B456_002G255700"/>
</dbReference>
<evidence type="ECO:0000313" key="5">
    <source>
        <dbReference type="EMBL" id="KJB16941.1"/>
    </source>
</evidence>
<feature type="domain" description="Glyoxal oxidase N-terminal" evidence="3">
    <location>
        <begin position="40"/>
        <end position="375"/>
    </location>
</feature>
<organism evidence="5 6">
    <name type="scientific">Gossypium raimondii</name>
    <name type="common">Peruvian cotton</name>
    <name type="synonym">Gossypium klotzschianum subsp. raimondii</name>
    <dbReference type="NCBI Taxonomy" id="29730"/>
    <lineage>
        <taxon>Eukaryota</taxon>
        <taxon>Viridiplantae</taxon>
        <taxon>Streptophyta</taxon>
        <taxon>Embryophyta</taxon>
        <taxon>Tracheophyta</taxon>
        <taxon>Spermatophyta</taxon>
        <taxon>Magnoliopsida</taxon>
        <taxon>eudicotyledons</taxon>
        <taxon>Gunneridae</taxon>
        <taxon>Pentapetalae</taxon>
        <taxon>rosids</taxon>
        <taxon>malvids</taxon>
        <taxon>Malvales</taxon>
        <taxon>Malvaceae</taxon>
        <taxon>Malvoideae</taxon>
        <taxon>Gossypium</taxon>
    </lineage>
</organism>
<dbReference type="OMA" id="IATDQNP"/>
<name>A0A0D2QJ43_GOSRA</name>